<feature type="transmembrane region" description="Helical" evidence="6">
    <location>
        <begin position="253"/>
        <end position="275"/>
    </location>
</feature>
<dbReference type="STRING" id="937334.SAMN05444406_1429"/>
<name>A0A1I5YCS2_9FIRM</name>
<keyword evidence="6" id="KW-0472">Membrane</keyword>
<dbReference type="GO" id="GO:0015297">
    <property type="term" value="F:antiporter activity"/>
    <property type="evidence" value="ECO:0007669"/>
    <property type="project" value="InterPro"/>
</dbReference>
<dbReference type="NCBIfam" id="TIGR00797">
    <property type="entry name" value="matE"/>
    <property type="match status" value="1"/>
</dbReference>
<reference evidence="7 8" key="1">
    <citation type="submission" date="2016-10" db="EMBL/GenBank/DDBJ databases">
        <authorList>
            <person name="de Groot N.N."/>
        </authorList>
    </citation>
    <scope>NUCLEOTIDE SEQUENCE [LARGE SCALE GENOMIC DNA]</scope>
    <source>
        <strain evidence="7 8">DSM 20678</strain>
    </source>
</reference>
<dbReference type="CDD" id="cd13137">
    <property type="entry name" value="MATE_NorM_like"/>
    <property type="match status" value="1"/>
</dbReference>
<keyword evidence="6" id="KW-0812">Transmembrane</keyword>
<evidence type="ECO:0000256" key="3">
    <source>
        <dbReference type="ARBA" id="ARBA00020268"/>
    </source>
</evidence>
<feature type="transmembrane region" description="Helical" evidence="6">
    <location>
        <begin position="295"/>
        <end position="313"/>
    </location>
</feature>
<dbReference type="Pfam" id="PF01554">
    <property type="entry name" value="MatE"/>
    <property type="match status" value="2"/>
</dbReference>
<dbReference type="InterPro" id="IPR002528">
    <property type="entry name" value="MATE_fam"/>
</dbReference>
<evidence type="ECO:0000256" key="6">
    <source>
        <dbReference type="SAM" id="Phobius"/>
    </source>
</evidence>
<evidence type="ECO:0000256" key="4">
    <source>
        <dbReference type="ARBA" id="ARBA00022448"/>
    </source>
</evidence>
<feature type="transmembrane region" description="Helical" evidence="6">
    <location>
        <begin position="20"/>
        <end position="38"/>
    </location>
</feature>
<evidence type="ECO:0000256" key="5">
    <source>
        <dbReference type="ARBA" id="ARBA00031636"/>
    </source>
</evidence>
<protein>
    <recommendedName>
        <fullName evidence="3">Probable multidrug resistance protein NorM</fullName>
    </recommendedName>
    <alternativeName>
        <fullName evidence="5">Multidrug-efflux transporter</fullName>
    </alternativeName>
</protein>
<keyword evidence="8" id="KW-1185">Reference proteome</keyword>
<feature type="transmembrane region" description="Helical" evidence="6">
    <location>
        <begin position="195"/>
        <end position="215"/>
    </location>
</feature>
<comment type="function">
    <text evidence="1">Multidrug efflux pump.</text>
</comment>
<gene>
    <name evidence="7" type="ORF">SAMN05444406_1429</name>
</gene>
<feature type="transmembrane region" description="Helical" evidence="6">
    <location>
        <begin position="58"/>
        <end position="82"/>
    </location>
</feature>
<evidence type="ECO:0000256" key="1">
    <source>
        <dbReference type="ARBA" id="ARBA00003408"/>
    </source>
</evidence>
<dbReference type="PANTHER" id="PTHR43298">
    <property type="entry name" value="MULTIDRUG RESISTANCE PROTEIN NORM-RELATED"/>
    <property type="match status" value="1"/>
</dbReference>
<dbReference type="Proteomes" id="UP000198577">
    <property type="component" value="Unassembled WGS sequence"/>
</dbReference>
<dbReference type="InterPro" id="IPR050222">
    <property type="entry name" value="MATE_MdtK"/>
</dbReference>
<comment type="similarity">
    <text evidence="2">Belongs to the multi antimicrobial extrusion (MATE) (TC 2.A.66.1) family.</text>
</comment>
<proteinExistence type="inferred from homology"/>
<accession>A0A1I5YCS2</accession>
<dbReference type="GO" id="GO:0042910">
    <property type="term" value="F:xenobiotic transmembrane transporter activity"/>
    <property type="evidence" value="ECO:0007669"/>
    <property type="project" value="InterPro"/>
</dbReference>
<feature type="transmembrane region" description="Helical" evidence="6">
    <location>
        <begin position="94"/>
        <end position="113"/>
    </location>
</feature>
<sequence length="393" mass="42486">MAHYVGHGNREEANDATKQAMFSGLILSLFITLVTWILRRYIILVLYGAAEPAVMENVNVYFGITLLTYPFIALTSIACGVLRGAGDTRTPMKVTILMNAINICLGYVLIYGLNISNIHFSVSIPALGVKGAAIGLAVARAVGTFMIIHVLVKGSKTIRLTDLRSFKFNLPVQKAIFNVGIPASVESLLFNGGKLITQVFIVGMGTASIAANYIASSVFSIVNVPGNALGVAATTLVGQYMGRGEKEEASDTMVYLTKLASFCMLILCMFTYPLAIPLARLYSRSADVIALSAHLIRLTSIATPPLWPIAFVLPAGLKGAGDTRYTMATSFLGMWAFRIVLGYILGVPLKMGVAGVWIGMFTDWLVRGVLYYSRLKKGKWLQNVVIQDMSSMA</sequence>
<organism evidence="7 8">
    <name type="scientific">Caldicoprobacter faecalis</name>
    <dbReference type="NCBI Taxonomy" id="937334"/>
    <lineage>
        <taxon>Bacteria</taxon>
        <taxon>Bacillati</taxon>
        <taxon>Bacillota</taxon>
        <taxon>Clostridia</taxon>
        <taxon>Caldicoprobacterales</taxon>
        <taxon>Caldicoprobacteraceae</taxon>
        <taxon>Caldicoprobacter</taxon>
    </lineage>
</organism>
<keyword evidence="4" id="KW-0813">Transport</keyword>
<dbReference type="EMBL" id="FOXR01000042">
    <property type="protein sequence ID" value="SFQ41988.1"/>
    <property type="molecule type" value="Genomic_DNA"/>
</dbReference>
<evidence type="ECO:0000256" key="2">
    <source>
        <dbReference type="ARBA" id="ARBA00010199"/>
    </source>
</evidence>
<keyword evidence="6" id="KW-1133">Transmembrane helix</keyword>
<evidence type="ECO:0000313" key="7">
    <source>
        <dbReference type="EMBL" id="SFQ41988.1"/>
    </source>
</evidence>
<feature type="transmembrane region" description="Helical" evidence="6">
    <location>
        <begin position="133"/>
        <end position="152"/>
    </location>
</feature>
<evidence type="ECO:0000313" key="8">
    <source>
        <dbReference type="Proteomes" id="UP000198577"/>
    </source>
</evidence>
<dbReference type="PANTHER" id="PTHR43298:SF2">
    <property type="entry name" value="FMN_FAD EXPORTER YEEO-RELATED"/>
    <property type="match status" value="1"/>
</dbReference>
<dbReference type="GO" id="GO:0005886">
    <property type="term" value="C:plasma membrane"/>
    <property type="evidence" value="ECO:0007669"/>
    <property type="project" value="TreeGrafter"/>
</dbReference>
<dbReference type="AlphaFoldDB" id="A0A1I5YCS2"/>